<reference evidence="2 3" key="1">
    <citation type="submission" date="2019-07" db="EMBL/GenBank/DDBJ databases">
        <authorList>
            <person name="Zhou L.-Y."/>
        </authorList>
    </citation>
    <scope>NUCLEOTIDE SEQUENCE [LARGE SCALE GENOMIC DNA]</scope>
    <source>
        <strain evidence="2 3">YIM 101269</strain>
    </source>
</reference>
<evidence type="ECO:0000313" key="2">
    <source>
        <dbReference type="EMBL" id="TRY18714.1"/>
    </source>
</evidence>
<name>A0A553K1X8_9ACTN</name>
<dbReference type="Proteomes" id="UP000317638">
    <property type="component" value="Unassembled WGS sequence"/>
</dbReference>
<sequence length="184" mass="20533">MAGRNKNAGPRDMVISLLVLIVPIALIYWFFTMDPEPEVERLDYGPVLSVAEEESPYPVLRPVNLPEDWVPVRVAWATDGEPWINNEPAEGNSWQLGFMAPNQIYVAVQQRDRAPVQFIGRVTRDGAASGESVTLAGRDWERWVSEDGRSRSLVWRDGELSAVVTGDTDFEQLEAFTATLAETG</sequence>
<gene>
    <name evidence="2" type="ORF">FOJ82_06250</name>
</gene>
<accession>A0A553K1X8</accession>
<proteinExistence type="predicted"/>
<dbReference type="EMBL" id="VKKG01000002">
    <property type="protein sequence ID" value="TRY18714.1"/>
    <property type="molecule type" value="Genomic_DNA"/>
</dbReference>
<dbReference type="AlphaFoldDB" id="A0A553K1X8"/>
<protein>
    <submittedName>
        <fullName evidence="2">DUF4245 domain-containing protein</fullName>
    </submittedName>
</protein>
<keyword evidence="1" id="KW-0812">Transmembrane</keyword>
<keyword evidence="3" id="KW-1185">Reference proteome</keyword>
<comment type="caution">
    <text evidence="2">The sequence shown here is derived from an EMBL/GenBank/DDBJ whole genome shotgun (WGS) entry which is preliminary data.</text>
</comment>
<keyword evidence="1" id="KW-0472">Membrane</keyword>
<dbReference type="Pfam" id="PF14030">
    <property type="entry name" value="DUF4245"/>
    <property type="match status" value="1"/>
</dbReference>
<feature type="transmembrane region" description="Helical" evidence="1">
    <location>
        <begin position="12"/>
        <end position="31"/>
    </location>
</feature>
<dbReference type="OrthoDB" id="3827115at2"/>
<dbReference type="InterPro" id="IPR025339">
    <property type="entry name" value="DUF4245"/>
</dbReference>
<dbReference type="RefSeq" id="WP_143937608.1">
    <property type="nucleotide sequence ID" value="NZ_VKKG01000002.1"/>
</dbReference>
<evidence type="ECO:0000256" key="1">
    <source>
        <dbReference type="SAM" id="Phobius"/>
    </source>
</evidence>
<keyword evidence="1" id="KW-1133">Transmembrane helix</keyword>
<evidence type="ECO:0000313" key="3">
    <source>
        <dbReference type="Proteomes" id="UP000317638"/>
    </source>
</evidence>
<organism evidence="2 3">
    <name type="scientific">Tessaracoccus rhinocerotis</name>
    <dbReference type="NCBI Taxonomy" id="1689449"/>
    <lineage>
        <taxon>Bacteria</taxon>
        <taxon>Bacillati</taxon>
        <taxon>Actinomycetota</taxon>
        <taxon>Actinomycetes</taxon>
        <taxon>Propionibacteriales</taxon>
        <taxon>Propionibacteriaceae</taxon>
        <taxon>Tessaracoccus</taxon>
    </lineage>
</organism>